<sequence length="304" mass="31078">MTRELQANGIVASSASTDSTRIGFLGLGIMGVAMARNLLKAGYHVTVWNRSPEKCKLLEAEGASVAASPEEAAAACDITIAMLADPPAALAVAEQAAQGLSKGKGYVDVSTVDAGTAQKISELVHAAGAQYLEAPVSGSKGPAEQGTLIFLAGGEKELYERAGPLLDVMGKAKFFLGPVGNGANMKLVVNMLLGTYMAASAEGLVLADALGLKQQDVVDVVALGAIATPMLALKAPAMMEGRYPTAFPLKHQQKDLRLALEAAGEGSLTLPVAAAANDLYKEAQAKGLGDADFSAVLESVKAPA</sequence>
<dbReference type="SUPFAM" id="SSF48179">
    <property type="entry name" value="6-phosphogluconate dehydrogenase C-terminal domain-like"/>
    <property type="match status" value="1"/>
</dbReference>
<dbReference type="Gene3D" id="3.40.50.720">
    <property type="entry name" value="NAD(P)-binding Rossmann-like Domain"/>
    <property type="match status" value="1"/>
</dbReference>
<dbReference type="PANTHER" id="PTHR43580:SF2">
    <property type="entry name" value="CYTOKINE-LIKE NUCLEAR FACTOR N-PAC"/>
    <property type="match status" value="1"/>
</dbReference>
<dbReference type="Proteomes" id="UP001491310">
    <property type="component" value="Unassembled WGS sequence"/>
</dbReference>
<accession>A0ABR2YIW1</accession>
<reference evidence="6 7" key="1">
    <citation type="journal article" date="2024" name="Nat. Commun.">
        <title>Phylogenomics reveals the evolutionary origins of lichenization in chlorophyte algae.</title>
        <authorList>
            <person name="Puginier C."/>
            <person name="Libourel C."/>
            <person name="Otte J."/>
            <person name="Skaloud P."/>
            <person name="Haon M."/>
            <person name="Grisel S."/>
            <person name="Petersen M."/>
            <person name="Berrin J.G."/>
            <person name="Delaux P.M."/>
            <person name="Dal Grande F."/>
            <person name="Keller J."/>
        </authorList>
    </citation>
    <scope>NUCLEOTIDE SEQUENCE [LARGE SCALE GENOMIC DNA]</scope>
    <source>
        <strain evidence="6 7">SAG 216-7</strain>
    </source>
</reference>
<dbReference type="InterPro" id="IPR008927">
    <property type="entry name" value="6-PGluconate_DH-like_C_sf"/>
</dbReference>
<dbReference type="Pfam" id="PF14833">
    <property type="entry name" value="NAD_binding_11"/>
    <property type="match status" value="1"/>
</dbReference>
<evidence type="ECO:0000256" key="1">
    <source>
        <dbReference type="ARBA" id="ARBA00007598"/>
    </source>
</evidence>
<keyword evidence="2" id="KW-0560">Oxidoreductase</keyword>
<dbReference type="InterPro" id="IPR036291">
    <property type="entry name" value="NAD(P)-bd_dom_sf"/>
</dbReference>
<evidence type="ECO:0000313" key="7">
    <source>
        <dbReference type="Proteomes" id="UP001491310"/>
    </source>
</evidence>
<comment type="caution">
    <text evidence="6">The sequence shown here is derived from an EMBL/GenBank/DDBJ whole genome shotgun (WGS) entry which is preliminary data.</text>
</comment>
<evidence type="ECO:0000259" key="4">
    <source>
        <dbReference type="Pfam" id="PF03446"/>
    </source>
</evidence>
<dbReference type="InterPro" id="IPR013328">
    <property type="entry name" value="6PGD_dom2"/>
</dbReference>
<dbReference type="PROSITE" id="PS00895">
    <property type="entry name" value="3_HYDROXYISOBUT_DH"/>
    <property type="match status" value="1"/>
</dbReference>
<evidence type="ECO:0008006" key="8">
    <source>
        <dbReference type="Google" id="ProtNLM"/>
    </source>
</evidence>
<dbReference type="InterPro" id="IPR006115">
    <property type="entry name" value="6PGDH_NADP-bd"/>
</dbReference>
<dbReference type="InterPro" id="IPR015815">
    <property type="entry name" value="HIBADH-related"/>
</dbReference>
<protein>
    <recommendedName>
        <fullName evidence="8">3-hydroxyisobutyrate dehydrogenase</fullName>
    </recommendedName>
</protein>
<evidence type="ECO:0000313" key="6">
    <source>
        <dbReference type="EMBL" id="KAK9906339.1"/>
    </source>
</evidence>
<dbReference type="PANTHER" id="PTHR43580">
    <property type="entry name" value="OXIDOREDUCTASE GLYR1-RELATED"/>
    <property type="match status" value="1"/>
</dbReference>
<evidence type="ECO:0000259" key="5">
    <source>
        <dbReference type="Pfam" id="PF14833"/>
    </source>
</evidence>
<feature type="domain" description="3-hydroxyisobutyrate dehydrogenase-like NAD-binding" evidence="5">
    <location>
        <begin position="180"/>
        <end position="298"/>
    </location>
</feature>
<dbReference type="InterPro" id="IPR051265">
    <property type="entry name" value="HIBADH-related_NP60_sf"/>
</dbReference>
<name>A0ABR2YIW1_9CHLO</name>
<gene>
    <name evidence="6" type="ORF">WJX75_000229</name>
</gene>
<dbReference type="Gene3D" id="1.10.1040.10">
    <property type="entry name" value="N-(1-d-carboxylethyl)-l-norvaline Dehydrogenase, domain 2"/>
    <property type="match status" value="1"/>
</dbReference>
<proteinExistence type="inferred from homology"/>
<dbReference type="Pfam" id="PF03446">
    <property type="entry name" value="NAD_binding_2"/>
    <property type="match status" value="1"/>
</dbReference>
<organism evidence="6 7">
    <name type="scientific">Coccomyxa subellipsoidea</name>
    <dbReference type="NCBI Taxonomy" id="248742"/>
    <lineage>
        <taxon>Eukaryota</taxon>
        <taxon>Viridiplantae</taxon>
        <taxon>Chlorophyta</taxon>
        <taxon>core chlorophytes</taxon>
        <taxon>Trebouxiophyceae</taxon>
        <taxon>Trebouxiophyceae incertae sedis</taxon>
        <taxon>Coccomyxaceae</taxon>
        <taxon>Coccomyxa</taxon>
    </lineage>
</organism>
<evidence type="ECO:0000256" key="3">
    <source>
        <dbReference type="ARBA" id="ARBA00023027"/>
    </source>
</evidence>
<dbReference type="SUPFAM" id="SSF51735">
    <property type="entry name" value="NAD(P)-binding Rossmann-fold domains"/>
    <property type="match status" value="1"/>
</dbReference>
<comment type="similarity">
    <text evidence="1">Belongs to the HIBADH-related family. NP60 subfamily.</text>
</comment>
<feature type="domain" description="6-phosphogluconate dehydrogenase NADP-binding" evidence="4">
    <location>
        <begin position="21"/>
        <end position="175"/>
    </location>
</feature>
<dbReference type="InterPro" id="IPR029154">
    <property type="entry name" value="HIBADH-like_NADP-bd"/>
</dbReference>
<keyword evidence="7" id="KW-1185">Reference proteome</keyword>
<dbReference type="PIRSF" id="PIRSF000103">
    <property type="entry name" value="HIBADH"/>
    <property type="match status" value="1"/>
</dbReference>
<dbReference type="InterPro" id="IPR002204">
    <property type="entry name" value="3-OH-isobutyrate_DH-rel_CS"/>
</dbReference>
<evidence type="ECO:0000256" key="2">
    <source>
        <dbReference type="ARBA" id="ARBA00023002"/>
    </source>
</evidence>
<dbReference type="EMBL" id="JALJOT010000010">
    <property type="protein sequence ID" value="KAK9906339.1"/>
    <property type="molecule type" value="Genomic_DNA"/>
</dbReference>
<keyword evidence="3" id="KW-0520">NAD</keyword>